<dbReference type="SMART" id="SM00184">
    <property type="entry name" value="RING"/>
    <property type="match status" value="2"/>
</dbReference>
<evidence type="ECO:0000313" key="10">
    <source>
        <dbReference type="EMBL" id="CAL1705387.1"/>
    </source>
</evidence>
<evidence type="ECO:0000256" key="1">
    <source>
        <dbReference type="ARBA" id="ARBA00022679"/>
    </source>
</evidence>
<dbReference type="PROSITE" id="PS50089">
    <property type="entry name" value="ZF_RING_2"/>
    <property type="match status" value="2"/>
</dbReference>
<gene>
    <name evidence="10" type="ORF">GFSPODELE1_LOCUS5405</name>
</gene>
<dbReference type="InterPro" id="IPR018957">
    <property type="entry name" value="Znf_C3HC4_RING-type"/>
</dbReference>
<dbReference type="InterPro" id="IPR046349">
    <property type="entry name" value="C1-like_sf"/>
</dbReference>
<dbReference type="InterPro" id="IPR017907">
    <property type="entry name" value="Znf_RING_CS"/>
</dbReference>
<dbReference type="Gene3D" id="3.30.40.10">
    <property type="entry name" value="Zinc/RING finger domain, C3HC4 (zinc finger)"/>
    <property type="match status" value="1"/>
</dbReference>
<feature type="domain" description="RING-type" evidence="8">
    <location>
        <begin position="209"/>
        <end position="255"/>
    </location>
</feature>
<keyword evidence="11" id="KW-1185">Reference proteome</keyword>
<evidence type="ECO:0000256" key="7">
    <source>
        <dbReference type="PROSITE-ProRule" id="PRU00175"/>
    </source>
</evidence>
<evidence type="ECO:0000313" key="11">
    <source>
        <dbReference type="Proteomes" id="UP001497453"/>
    </source>
</evidence>
<dbReference type="Proteomes" id="UP001497453">
    <property type="component" value="Chromosome 3"/>
</dbReference>
<dbReference type="InterPro" id="IPR001841">
    <property type="entry name" value="Znf_RING"/>
</dbReference>
<protein>
    <recommendedName>
        <fullName evidence="12">RING-type domain-containing protein</fullName>
    </recommendedName>
</protein>
<sequence>MAQIPLWSPPRGHTYPLPPTQPYYLGYFGHMPYVNHGIPNRAQATYPGVPMFHLPTGPYWQPALPGTHAIRPRPPMYPPLHWFPPFDVEPPSPQVPDSPAYHQAFQRPAVPPLDWERPRGIYHSPSSVHAYREPEPINRLIPPRSPSPFIPPYPSPSPELYYPRSPSPPFYDFVIPSPPANRSPANLAQELPRTANLAHEAPPRPGEQCSICMDQIEQPIAVVPCRHRYCKGCLESHISSALKGHDGHPIQCLDCVAQRMDTPTVLTRDFLQTIGLSAELLDQFDERALTGIAENVSCPTCTSEFSVAIESLENPRIRVIGCPVCNHSFCKNCRRAIKGSRHTCPPDGTEELRTLMQRMGWATCPGCGARTEKELGCNHMQCTSRQCGGLTHWCYSCGGIIIQSDHPDIVHDAVWAHRNRCEGSWRTRYHAGPH</sequence>
<keyword evidence="3" id="KW-0677">Repeat</keyword>
<dbReference type="Gene3D" id="1.20.120.1750">
    <property type="match status" value="1"/>
</dbReference>
<feature type="domain" description="RING-type" evidence="9">
    <location>
        <begin position="205"/>
        <end position="421"/>
    </location>
</feature>
<dbReference type="EMBL" id="OZ037946">
    <property type="protein sequence ID" value="CAL1705387.1"/>
    <property type="molecule type" value="Genomic_DNA"/>
</dbReference>
<keyword evidence="1" id="KW-0808">Transferase</keyword>
<evidence type="ECO:0008006" key="12">
    <source>
        <dbReference type="Google" id="ProtNLM"/>
    </source>
</evidence>
<feature type="domain" description="RING-type" evidence="8">
    <location>
        <begin position="298"/>
        <end position="347"/>
    </location>
</feature>
<organism evidence="10 11">
    <name type="scientific">Somion occarium</name>
    <dbReference type="NCBI Taxonomy" id="3059160"/>
    <lineage>
        <taxon>Eukaryota</taxon>
        <taxon>Fungi</taxon>
        <taxon>Dikarya</taxon>
        <taxon>Basidiomycota</taxon>
        <taxon>Agaricomycotina</taxon>
        <taxon>Agaricomycetes</taxon>
        <taxon>Polyporales</taxon>
        <taxon>Cerrenaceae</taxon>
        <taxon>Somion</taxon>
    </lineage>
</organism>
<dbReference type="SUPFAM" id="SSF57889">
    <property type="entry name" value="Cysteine-rich domain"/>
    <property type="match status" value="1"/>
</dbReference>
<dbReference type="PROSITE" id="PS51873">
    <property type="entry name" value="TRIAD"/>
    <property type="match status" value="1"/>
</dbReference>
<dbReference type="PANTHER" id="PTHR11685">
    <property type="entry name" value="RBR FAMILY RING FINGER AND IBR DOMAIN-CONTAINING"/>
    <property type="match status" value="1"/>
</dbReference>
<keyword evidence="6" id="KW-0862">Zinc</keyword>
<dbReference type="SUPFAM" id="SSF57850">
    <property type="entry name" value="RING/U-box"/>
    <property type="match status" value="2"/>
</dbReference>
<evidence type="ECO:0000259" key="9">
    <source>
        <dbReference type="PROSITE" id="PS51873"/>
    </source>
</evidence>
<dbReference type="InterPro" id="IPR044066">
    <property type="entry name" value="TRIAD_supradom"/>
</dbReference>
<keyword evidence="4 7" id="KW-0863">Zinc-finger</keyword>
<name>A0ABP1DFJ0_9APHY</name>
<dbReference type="InterPro" id="IPR031127">
    <property type="entry name" value="E3_UB_ligase_RBR"/>
</dbReference>
<reference evidence="11" key="1">
    <citation type="submission" date="2024-04" db="EMBL/GenBank/DDBJ databases">
        <authorList>
            <person name="Shaw F."/>
            <person name="Minotto A."/>
        </authorList>
    </citation>
    <scope>NUCLEOTIDE SEQUENCE [LARGE SCALE GENOMIC DNA]</scope>
</reference>
<keyword evidence="2" id="KW-0479">Metal-binding</keyword>
<evidence type="ECO:0000256" key="6">
    <source>
        <dbReference type="ARBA" id="ARBA00022833"/>
    </source>
</evidence>
<dbReference type="InterPro" id="IPR013083">
    <property type="entry name" value="Znf_RING/FYVE/PHD"/>
</dbReference>
<evidence type="ECO:0000256" key="2">
    <source>
        <dbReference type="ARBA" id="ARBA00022723"/>
    </source>
</evidence>
<dbReference type="CDD" id="cd20336">
    <property type="entry name" value="Rcat_RBR"/>
    <property type="match status" value="1"/>
</dbReference>
<evidence type="ECO:0000256" key="3">
    <source>
        <dbReference type="ARBA" id="ARBA00022737"/>
    </source>
</evidence>
<accession>A0ABP1DFJ0</accession>
<evidence type="ECO:0000259" key="8">
    <source>
        <dbReference type="PROSITE" id="PS50089"/>
    </source>
</evidence>
<proteinExistence type="predicted"/>
<dbReference type="Pfam" id="PF00097">
    <property type="entry name" value="zf-C3HC4"/>
    <property type="match status" value="1"/>
</dbReference>
<dbReference type="PROSITE" id="PS00518">
    <property type="entry name" value="ZF_RING_1"/>
    <property type="match status" value="1"/>
</dbReference>
<evidence type="ECO:0000256" key="4">
    <source>
        <dbReference type="ARBA" id="ARBA00022771"/>
    </source>
</evidence>
<keyword evidence="5" id="KW-0833">Ubl conjugation pathway</keyword>
<evidence type="ECO:0000256" key="5">
    <source>
        <dbReference type="ARBA" id="ARBA00022786"/>
    </source>
</evidence>